<gene>
    <name evidence="1" type="ORF">V4D30_01115</name>
</gene>
<dbReference type="AlphaFoldDB" id="A0AAU8GZS9"/>
<reference evidence="1" key="1">
    <citation type="submission" date="2024-01" db="EMBL/GenBank/DDBJ databases">
        <title>The first autotrophic representatives of the genus Thermodesulfovibrio.</title>
        <authorList>
            <person name="Maltseva A.I."/>
            <person name="Elcheninov A.G."/>
            <person name="Kublanov I.V."/>
            <person name="Lebedinsky A.V."/>
            <person name="Frolov E.N."/>
        </authorList>
    </citation>
    <scope>NUCLEOTIDE SEQUENCE</scope>
    <source>
        <strain evidence="1">3907-1M</strain>
    </source>
</reference>
<organism evidence="1">
    <name type="scientific">Thermodesulfovibrio autotrophicus</name>
    <dbReference type="NCBI Taxonomy" id="3118333"/>
    <lineage>
        <taxon>Bacteria</taxon>
        <taxon>Pseudomonadati</taxon>
        <taxon>Nitrospirota</taxon>
        <taxon>Thermodesulfovibrionia</taxon>
        <taxon>Thermodesulfovibrionales</taxon>
        <taxon>Thermodesulfovibrionaceae</taxon>
        <taxon>Thermodesulfovibrio</taxon>
    </lineage>
</organism>
<sequence>MKKDFSGNKRELMMAESAFKYKPNEIEKKLVKKMLEDKFYYRIINLGDENTTPEEQEMELLKAYLQDGYPLEEAEKIAKQDLQEFLKFVNEINREDR</sequence>
<protein>
    <submittedName>
        <fullName evidence="1">Uncharacterized protein</fullName>
    </submittedName>
</protein>
<proteinExistence type="predicted"/>
<accession>A0AAU8GZS9</accession>
<dbReference type="EMBL" id="CP144373">
    <property type="protein sequence ID" value="XCH46894.1"/>
    <property type="molecule type" value="Genomic_DNA"/>
</dbReference>
<dbReference type="KEGG" id="taut:V4D30_01115"/>
<dbReference type="RefSeq" id="WP_353684419.1">
    <property type="nucleotide sequence ID" value="NZ_CP144373.1"/>
</dbReference>
<evidence type="ECO:0000313" key="1">
    <source>
        <dbReference type="EMBL" id="XCH46894.1"/>
    </source>
</evidence>
<name>A0AAU8GZS9_9BACT</name>